<reference evidence="10" key="2">
    <citation type="submission" date="2025-09" db="UniProtKB">
        <authorList>
            <consortium name="Ensembl"/>
        </authorList>
    </citation>
    <scope>IDENTIFICATION</scope>
</reference>
<dbReference type="Pfam" id="PF04418">
    <property type="entry name" value="DUF543"/>
    <property type="match status" value="1"/>
</dbReference>
<keyword evidence="4 9" id="KW-0812">Transmembrane</keyword>
<sequence length="82" mass="8882">MAEDYGRKWDRCLADTGVKTVIGLGVGFMFSVLFFKRRTWPTALGSGMGLGMGYANCQHDFRALHLVHGAVVKVSSTGKICG</sequence>
<comment type="function">
    <text evidence="1 9">Component of the MICOS complex, a large protein complex of the mitochondrial inner membrane that plays crucial roles in the maintenance of crista junctions, inner membrane architecture, and formation of contact sites to the outer membrane.</text>
</comment>
<evidence type="ECO:0000256" key="7">
    <source>
        <dbReference type="ARBA" id="ARBA00023128"/>
    </source>
</evidence>
<evidence type="ECO:0000256" key="6">
    <source>
        <dbReference type="ARBA" id="ARBA00022989"/>
    </source>
</evidence>
<dbReference type="AlphaFoldDB" id="A0A3B3ZJA3"/>
<proteinExistence type="inferred from homology"/>
<keyword evidence="11" id="KW-1185">Reference proteome</keyword>
<evidence type="ECO:0000313" key="11">
    <source>
        <dbReference type="Proteomes" id="UP000261520"/>
    </source>
</evidence>
<feature type="transmembrane region" description="Helical" evidence="9">
    <location>
        <begin position="16"/>
        <end position="35"/>
    </location>
</feature>
<evidence type="ECO:0000256" key="4">
    <source>
        <dbReference type="ARBA" id="ARBA00022692"/>
    </source>
</evidence>
<dbReference type="STRING" id="409849.ENSPMGP00000004702"/>
<evidence type="ECO:0000256" key="5">
    <source>
        <dbReference type="ARBA" id="ARBA00022792"/>
    </source>
</evidence>
<name>A0A3B3ZJA3_9GOBI</name>
<evidence type="ECO:0000256" key="1">
    <source>
        <dbReference type="ARBA" id="ARBA00002689"/>
    </source>
</evidence>
<dbReference type="Ensembl" id="ENSPMGT00000004993.1">
    <property type="protein sequence ID" value="ENSPMGP00000004702.1"/>
    <property type="gene ID" value="ENSPMGG00000003989.1"/>
</dbReference>
<keyword evidence="5 9" id="KW-0999">Mitochondrion inner membrane</keyword>
<keyword evidence="8 9" id="KW-0472">Membrane</keyword>
<evidence type="ECO:0000256" key="2">
    <source>
        <dbReference type="ARBA" id="ARBA00004434"/>
    </source>
</evidence>
<comment type="subunit">
    <text evidence="9">Component of the mitochondrial contact site and cristae organizing system (MICOS) complex.</text>
</comment>
<reference evidence="10" key="1">
    <citation type="submission" date="2025-08" db="UniProtKB">
        <authorList>
            <consortium name="Ensembl"/>
        </authorList>
    </citation>
    <scope>IDENTIFICATION</scope>
</reference>
<keyword evidence="7 9" id="KW-0496">Mitochondrion</keyword>
<comment type="similarity">
    <text evidence="3 9">Belongs to the MICOS complex subunit Mic10 family.</text>
</comment>
<keyword evidence="6 9" id="KW-1133">Transmembrane helix</keyword>
<comment type="subcellular location">
    <subcellularLocation>
        <location evidence="2 9">Mitochondrion inner membrane</location>
        <topology evidence="2 9">Single-pass membrane protein</topology>
    </subcellularLocation>
</comment>
<evidence type="ECO:0000256" key="8">
    <source>
        <dbReference type="ARBA" id="ARBA00023136"/>
    </source>
</evidence>
<dbReference type="InterPro" id="IPR007512">
    <property type="entry name" value="Mic10"/>
</dbReference>
<accession>A0A3B3ZJA3</accession>
<dbReference type="PANTHER" id="PTHR21304">
    <property type="entry name" value="MICOS COMPLEX SUBUNIT MIC10"/>
    <property type="match status" value="1"/>
</dbReference>
<evidence type="ECO:0000313" key="10">
    <source>
        <dbReference type="Ensembl" id="ENSPMGP00000004702.1"/>
    </source>
</evidence>
<dbReference type="Proteomes" id="UP000261520">
    <property type="component" value="Unplaced"/>
</dbReference>
<organism evidence="10 11">
    <name type="scientific">Periophthalmus magnuspinnatus</name>
    <dbReference type="NCBI Taxonomy" id="409849"/>
    <lineage>
        <taxon>Eukaryota</taxon>
        <taxon>Metazoa</taxon>
        <taxon>Chordata</taxon>
        <taxon>Craniata</taxon>
        <taxon>Vertebrata</taxon>
        <taxon>Euteleostomi</taxon>
        <taxon>Actinopterygii</taxon>
        <taxon>Neopterygii</taxon>
        <taxon>Teleostei</taxon>
        <taxon>Neoteleostei</taxon>
        <taxon>Acanthomorphata</taxon>
        <taxon>Gobiaria</taxon>
        <taxon>Gobiiformes</taxon>
        <taxon>Gobioidei</taxon>
        <taxon>Gobiidae</taxon>
        <taxon>Oxudercinae</taxon>
        <taxon>Periophthalmus</taxon>
    </lineage>
</organism>
<evidence type="ECO:0000256" key="9">
    <source>
        <dbReference type="RuleBase" id="RU363011"/>
    </source>
</evidence>
<dbReference type="GO" id="GO:0061617">
    <property type="term" value="C:MICOS complex"/>
    <property type="evidence" value="ECO:0007669"/>
    <property type="project" value="UniProtKB-UniRule"/>
</dbReference>
<protein>
    <recommendedName>
        <fullName evidence="9">MICOS complex subunit MIC10</fullName>
    </recommendedName>
</protein>
<evidence type="ECO:0000256" key="3">
    <source>
        <dbReference type="ARBA" id="ARBA00006792"/>
    </source>
</evidence>
<dbReference type="PANTHER" id="PTHR21304:SF0">
    <property type="entry name" value="MICOS COMPLEX SUBUNIT MIC10"/>
    <property type="match status" value="1"/>
</dbReference>